<evidence type="ECO:0000313" key="3">
    <source>
        <dbReference type="EMBL" id="GAA3994930.1"/>
    </source>
</evidence>
<dbReference type="Proteomes" id="UP001500742">
    <property type="component" value="Unassembled WGS sequence"/>
</dbReference>
<evidence type="ECO:0000313" key="4">
    <source>
        <dbReference type="Proteomes" id="UP001500742"/>
    </source>
</evidence>
<evidence type="ECO:0000256" key="1">
    <source>
        <dbReference type="ARBA" id="ARBA00022801"/>
    </source>
</evidence>
<keyword evidence="1" id="KW-0378">Hydrolase</keyword>
<gene>
    <name evidence="3" type="ORF">GCM10022210_56640</name>
</gene>
<protein>
    <recommendedName>
        <fullName evidence="2">CBM-cenC domain-containing protein</fullName>
    </recommendedName>
</protein>
<organism evidence="3 4">
    <name type="scientific">Mucilaginibacter dorajii</name>
    <dbReference type="NCBI Taxonomy" id="692994"/>
    <lineage>
        <taxon>Bacteria</taxon>
        <taxon>Pseudomonadati</taxon>
        <taxon>Bacteroidota</taxon>
        <taxon>Sphingobacteriia</taxon>
        <taxon>Sphingobacteriales</taxon>
        <taxon>Sphingobacteriaceae</taxon>
        <taxon>Mucilaginibacter</taxon>
    </lineage>
</organism>
<name>A0ABP7RAN4_9SPHI</name>
<accession>A0ABP7RAN4</accession>
<dbReference type="Pfam" id="PF02018">
    <property type="entry name" value="CBM_4_9"/>
    <property type="match status" value="1"/>
</dbReference>
<comment type="caution">
    <text evidence="3">The sequence shown here is derived from an EMBL/GenBank/DDBJ whole genome shotgun (WGS) entry which is preliminary data.</text>
</comment>
<dbReference type="InterPro" id="IPR003305">
    <property type="entry name" value="CenC_carb-bd"/>
</dbReference>
<reference evidence="4" key="1">
    <citation type="journal article" date="2019" name="Int. J. Syst. Evol. Microbiol.">
        <title>The Global Catalogue of Microorganisms (GCM) 10K type strain sequencing project: providing services to taxonomists for standard genome sequencing and annotation.</title>
        <authorList>
            <consortium name="The Broad Institute Genomics Platform"/>
            <consortium name="The Broad Institute Genome Sequencing Center for Infectious Disease"/>
            <person name="Wu L."/>
            <person name="Ma J."/>
        </authorList>
    </citation>
    <scope>NUCLEOTIDE SEQUENCE [LARGE SCALE GENOMIC DNA]</scope>
    <source>
        <strain evidence="4">JCM 16601</strain>
    </source>
</reference>
<dbReference type="InterPro" id="IPR008979">
    <property type="entry name" value="Galactose-bd-like_sf"/>
</dbReference>
<dbReference type="Gene3D" id="2.60.120.260">
    <property type="entry name" value="Galactose-binding domain-like"/>
    <property type="match status" value="1"/>
</dbReference>
<evidence type="ECO:0000259" key="2">
    <source>
        <dbReference type="Pfam" id="PF02018"/>
    </source>
</evidence>
<keyword evidence="4" id="KW-1185">Reference proteome</keyword>
<dbReference type="EMBL" id="BAAAZC010000055">
    <property type="protein sequence ID" value="GAA3994930.1"/>
    <property type="molecule type" value="Genomic_DNA"/>
</dbReference>
<feature type="domain" description="CBM-cenC" evidence="2">
    <location>
        <begin position="36"/>
        <end position="108"/>
    </location>
</feature>
<dbReference type="SUPFAM" id="SSF49785">
    <property type="entry name" value="Galactose-binding domain-like"/>
    <property type="match status" value="1"/>
</dbReference>
<sequence>MMAFLNKLTLILMMKFFKLLFSIIFMLMVFNANAQKNLVENGGFEDNLYGWNDNGGKITPWDFKSGKNSCAIITTGTDKWVGIDQSIRIPKKTGSLEFSAWIKANNVVKGEHDWDGAIFSIAFLDGSDKEIEGGDNIAHLTGDQNWTRFSKIIKVPARAVSFKILLAMGNASGGMIIDDVYAAVVNDQLVVK</sequence>
<proteinExistence type="predicted"/>